<evidence type="ECO:0000256" key="1">
    <source>
        <dbReference type="SAM" id="SignalP"/>
    </source>
</evidence>
<feature type="chain" id="PRO_5037825156" evidence="1">
    <location>
        <begin position="20"/>
        <end position="63"/>
    </location>
</feature>
<accession>A0A914R2Y7</accession>
<dbReference type="WBParaSite" id="PEQ_0000096901-mRNA-1">
    <property type="protein sequence ID" value="PEQ_0000096901-mRNA-1"/>
    <property type="gene ID" value="PEQ_0000096901"/>
</dbReference>
<keyword evidence="2" id="KW-1185">Reference proteome</keyword>
<reference evidence="3" key="1">
    <citation type="submission" date="2022-11" db="UniProtKB">
        <authorList>
            <consortium name="WormBaseParasite"/>
        </authorList>
    </citation>
    <scope>IDENTIFICATION</scope>
</reference>
<feature type="signal peptide" evidence="1">
    <location>
        <begin position="1"/>
        <end position="19"/>
    </location>
</feature>
<dbReference type="AlphaFoldDB" id="A0A914R2Y7"/>
<proteinExistence type="predicted"/>
<dbReference type="Proteomes" id="UP000887564">
    <property type="component" value="Unplaced"/>
</dbReference>
<sequence length="63" mass="6885">MVFLNIFLLRVLFTGMHLAHPLSSSLSGTSEMKHSLFDCNCISCCFVTSINLAHSSSSYSARA</sequence>
<protein>
    <submittedName>
        <fullName evidence="3">Secreted protein</fullName>
    </submittedName>
</protein>
<keyword evidence="1" id="KW-0732">Signal</keyword>
<evidence type="ECO:0000313" key="3">
    <source>
        <dbReference type="WBParaSite" id="PEQ_0000096901-mRNA-1"/>
    </source>
</evidence>
<organism evidence="2 3">
    <name type="scientific">Parascaris equorum</name>
    <name type="common">Equine roundworm</name>
    <dbReference type="NCBI Taxonomy" id="6256"/>
    <lineage>
        <taxon>Eukaryota</taxon>
        <taxon>Metazoa</taxon>
        <taxon>Ecdysozoa</taxon>
        <taxon>Nematoda</taxon>
        <taxon>Chromadorea</taxon>
        <taxon>Rhabditida</taxon>
        <taxon>Spirurina</taxon>
        <taxon>Ascaridomorpha</taxon>
        <taxon>Ascaridoidea</taxon>
        <taxon>Ascarididae</taxon>
        <taxon>Parascaris</taxon>
    </lineage>
</organism>
<evidence type="ECO:0000313" key="2">
    <source>
        <dbReference type="Proteomes" id="UP000887564"/>
    </source>
</evidence>
<name>A0A914R2Y7_PAREQ</name>